<evidence type="ECO:0000259" key="6">
    <source>
        <dbReference type="Pfam" id="PF01850"/>
    </source>
</evidence>
<organism evidence="7 8">
    <name type="scientific">Candidatus Iainarchaeum sp</name>
    <dbReference type="NCBI Taxonomy" id="3101447"/>
    <lineage>
        <taxon>Archaea</taxon>
        <taxon>Candidatus Iainarchaeota</taxon>
        <taxon>Candidatus Iainarchaeia</taxon>
        <taxon>Candidatus Iainarchaeales</taxon>
        <taxon>Candidatus Iainarchaeaceae</taxon>
        <taxon>Candidatus Iainarchaeum</taxon>
    </lineage>
</organism>
<evidence type="ECO:0000256" key="2">
    <source>
        <dbReference type="ARBA" id="ARBA00022722"/>
    </source>
</evidence>
<gene>
    <name evidence="7" type="ORF">HY544_05635</name>
</gene>
<evidence type="ECO:0000256" key="4">
    <source>
        <dbReference type="ARBA" id="ARBA00022801"/>
    </source>
</evidence>
<evidence type="ECO:0000256" key="5">
    <source>
        <dbReference type="ARBA" id="ARBA00022842"/>
    </source>
</evidence>
<dbReference type="SUPFAM" id="SSF88723">
    <property type="entry name" value="PIN domain-like"/>
    <property type="match status" value="1"/>
</dbReference>
<dbReference type="Proteomes" id="UP000732298">
    <property type="component" value="Unassembled WGS sequence"/>
</dbReference>
<evidence type="ECO:0000313" key="7">
    <source>
        <dbReference type="EMBL" id="MBI4210953.1"/>
    </source>
</evidence>
<reference evidence="7" key="1">
    <citation type="submission" date="2020-07" db="EMBL/GenBank/DDBJ databases">
        <title>Huge and variable diversity of episymbiotic CPR bacteria and DPANN archaea in groundwater ecosystems.</title>
        <authorList>
            <person name="He C.Y."/>
            <person name="Keren R."/>
            <person name="Whittaker M."/>
            <person name="Farag I.F."/>
            <person name="Doudna J."/>
            <person name="Cate J.H.D."/>
            <person name="Banfield J.F."/>
        </authorList>
    </citation>
    <scope>NUCLEOTIDE SEQUENCE</scope>
    <source>
        <strain evidence="7">NC_groundwater_1296_Ag_S-0.2um_52_80</strain>
    </source>
</reference>
<keyword evidence="2" id="KW-0540">Nuclease</keyword>
<keyword evidence="1" id="KW-1277">Toxin-antitoxin system</keyword>
<dbReference type="GO" id="GO:0016787">
    <property type="term" value="F:hydrolase activity"/>
    <property type="evidence" value="ECO:0007669"/>
    <property type="project" value="UniProtKB-KW"/>
</dbReference>
<evidence type="ECO:0000256" key="1">
    <source>
        <dbReference type="ARBA" id="ARBA00022649"/>
    </source>
</evidence>
<evidence type="ECO:0000313" key="8">
    <source>
        <dbReference type="Proteomes" id="UP000732298"/>
    </source>
</evidence>
<dbReference type="GO" id="GO:0004540">
    <property type="term" value="F:RNA nuclease activity"/>
    <property type="evidence" value="ECO:0007669"/>
    <property type="project" value="TreeGrafter"/>
</dbReference>
<dbReference type="PANTHER" id="PTHR42740:SF1">
    <property type="entry name" value="RIBONUCLEASE VAPC3"/>
    <property type="match status" value="1"/>
</dbReference>
<dbReference type="AlphaFoldDB" id="A0A8T3YL34"/>
<proteinExistence type="predicted"/>
<sequence length="126" mass="14183">MVGKICLDSDVLIGILKNDKRVADLLETVDTSYCTTAINVFEIWEGRTHGDQTGEFLGKMAIVHLDESSAKRAADMHREMKTKGDLLDLKDILIGAMCIENGLALATFNKKHFERLRRFGLRMVEI</sequence>
<accession>A0A8T3YL34</accession>
<dbReference type="PANTHER" id="PTHR42740">
    <property type="entry name" value="RIBONUCLEASE VAPC3"/>
    <property type="match status" value="1"/>
</dbReference>
<dbReference type="InterPro" id="IPR002716">
    <property type="entry name" value="PIN_dom"/>
</dbReference>
<dbReference type="Pfam" id="PF01850">
    <property type="entry name" value="PIN"/>
    <property type="match status" value="1"/>
</dbReference>
<keyword evidence="3" id="KW-0479">Metal-binding</keyword>
<dbReference type="Gene3D" id="3.40.50.1010">
    <property type="entry name" value="5'-nuclease"/>
    <property type="match status" value="1"/>
</dbReference>
<keyword evidence="5" id="KW-0460">Magnesium</keyword>
<dbReference type="InterPro" id="IPR051749">
    <property type="entry name" value="PINc/VapC_TA_RNase"/>
</dbReference>
<feature type="domain" description="PIN" evidence="6">
    <location>
        <begin position="5"/>
        <end position="116"/>
    </location>
</feature>
<dbReference type="InterPro" id="IPR029060">
    <property type="entry name" value="PIN-like_dom_sf"/>
</dbReference>
<dbReference type="CDD" id="cd09881">
    <property type="entry name" value="PIN_VapC4-5_FitB-like"/>
    <property type="match status" value="1"/>
</dbReference>
<name>A0A8T3YL34_9ARCH</name>
<comment type="caution">
    <text evidence="7">The sequence shown here is derived from an EMBL/GenBank/DDBJ whole genome shotgun (WGS) entry which is preliminary data.</text>
</comment>
<evidence type="ECO:0000256" key="3">
    <source>
        <dbReference type="ARBA" id="ARBA00022723"/>
    </source>
</evidence>
<protein>
    <submittedName>
        <fullName evidence="7">Type II toxin-antitoxin system VapC family toxin</fullName>
    </submittedName>
</protein>
<dbReference type="GO" id="GO:0046872">
    <property type="term" value="F:metal ion binding"/>
    <property type="evidence" value="ECO:0007669"/>
    <property type="project" value="UniProtKB-KW"/>
</dbReference>
<dbReference type="EMBL" id="JACQPB010000053">
    <property type="protein sequence ID" value="MBI4210953.1"/>
    <property type="molecule type" value="Genomic_DNA"/>
</dbReference>
<keyword evidence="4" id="KW-0378">Hydrolase</keyword>